<feature type="non-terminal residue" evidence="1">
    <location>
        <position position="72"/>
    </location>
</feature>
<name>S4PB41_9NEOP</name>
<dbReference type="EMBL" id="GAIX01002979">
    <property type="protein sequence ID" value="JAA89581.1"/>
    <property type="molecule type" value="Transcribed_RNA"/>
</dbReference>
<evidence type="ECO:0000313" key="1">
    <source>
        <dbReference type="EMBL" id="JAA89581.1"/>
    </source>
</evidence>
<reference evidence="1" key="2">
    <citation type="submission" date="2013-05" db="EMBL/GenBank/DDBJ databases">
        <authorList>
            <person name="Carter J.-M."/>
            <person name="Baker S.C."/>
            <person name="Pink R."/>
            <person name="Carter D.R.F."/>
            <person name="Collins A."/>
            <person name="Tomlin J."/>
            <person name="Gibbs M."/>
            <person name="Breuker C.J."/>
        </authorList>
    </citation>
    <scope>NUCLEOTIDE SEQUENCE</scope>
    <source>
        <tissue evidence="1">Ovary</tissue>
    </source>
</reference>
<sequence length="72" mass="7442">MFSLTSSLTSSGSSLATSQQLAQGSSGLDSAFSFSVFSRSCSSNSFRYGSIALKSYGSPSNLSSGCFLSKCR</sequence>
<protein>
    <submittedName>
        <fullName evidence="1">Uncharacterized protein</fullName>
    </submittedName>
</protein>
<accession>S4PB41</accession>
<dbReference type="AlphaFoldDB" id="S4PB41"/>
<proteinExistence type="predicted"/>
<reference evidence="1" key="1">
    <citation type="journal article" date="2013" name="BMC Genomics">
        <title>Unscrambling butterfly oogenesis.</title>
        <authorList>
            <person name="Carter J.M."/>
            <person name="Baker S.C."/>
            <person name="Pink R."/>
            <person name="Carter D.R."/>
            <person name="Collins A."/>
            <person name="Tomlin J."/>
            <person name="Gibbs M."/>
            <person name="Breuker C.J."/>
        </authorList>
    </citation>
    <scope>NUCLEOTIDE SEQUENCE</scope>
    <source>
        <tissue evidence="1">Ovary</tissue>
    </source>
</reference>
<organism evidence="1">
    <name type="scientific">Pararge aegeria</name>
    <name type="common">speckled wood butterfly</name>
    <dbReference type="NCBI Taxonomy" id="116150"/>
    <lineage>
        <taxon>Eukaryota</taxon>
        <taxon>Metazoa</taxon>
        <taxon>Ecdysozoa</taxon>
        <taxon>Arthropoda</taxon>
        <taxon>Hexapoda</taxon>
        <taxon>Insecta</taxon>
        <taxon>Pterygota</taxon>
        <taxon>Neoptera</taxon>
        <taxon>Endopterygota</taxon>
        <taxon>Lepidoptera</taxon>
        <taxon>Glossata</taxon>
        <taxon>Ditrysia</taxon>
        <taxon>Papilionoidea</taxon>
        <taxon>Nymphalidae</taxon>
        <taxon>Satyrinae</taxon>
        <taxon>Satyrini</taxon>
        <taxon>Parargina</taxon>
        <taxon>Pararge</taxon>
    </lineage>
</organism>